<evidence type="ECO:0000256" key="1">
    <source>
        <dbReference type="SAM" id="MobiDB-lite"/>
    </source>
</evidence>
<evidence type="ECO:0000313" key="3">
    <source>
        <dbReference type="Proteomes" id="UP000765509"/>
    </source>
</evidence>
<accession>A0A9Q3HKL3</accession>
<keyword evidence="3" id="KW-1185">Reference proteome</keyword>
<feature type="region of interest" description="Disordered" evidence="1">
    <location>
        <begin position="1"/>
        <end position="20"/>
    </location>
</feature>
<proteinExistence type="predicted"/>
<dbReference type="EMBL" id="AVOT02019860">
    <property type="protein sequence ID" value="MBW0507687.1"/>
    <property type="molecule type" value="Genomic_DNA"/>
</dbReference>
<comment type="caution">
    <text evidence="2">The sequence shown here is derived from an EMBL/GenBank/DDBJ whole genome shotgun (WGS) entry which is preliminary data.</text>
</comment>
<protein>
    <submittedName>
        <fullName evidence="2">Uncharacterized protein</fullName>
    </submittedName>
</protein>
<dbReference type="Proteomes" id="UP000765509">
    <property type="component" value="Unassembled WGS sequence"/>
</dbReference>
<sequence length="69" mass="7682">MPFQHLLPEIPTRSHSRTQAILTPTPRVHLDGTPAGPQMGAHLERGPFMEGKQQSRKEEGQKDQIPCQG</sequence>
<reference evidence="2" key="1">
    <citation type="submission" date="2021-03" db="EMBL/GenBank/DDBJ databases">
        <title>Draft genome sequence of rust myrtle Austropuccinia psidii MF-1, a brazilian biotype.</title>
        <authorList>
            <person name="Quecine M.C."/>
            <person name="Pachon D.M.R."/>
            <person name="Bonatelli M.L."/>
            <person name="Correr F.H."/>
            <person name="Franceschini L.M."/>
            <person name="Leite T.F."/>
            <person name="Margarido G.R.A."/>
            <person name="Almeida C.A."/>
            <person name="Ferrarezi J.A."/>
            <person name="Labate C.A."/>
        </authorList>
    </citation>
    <scope>NUCLEOTIDE SEQUENCE</scope>
    <source>
        <strain evidence="2">MF-1</strain>
    </source>
</reference>
<name>A0A9Q3HKL3_9BASI</name>
<dbReference type="AlphaFoldDB" id="A0A9Q3HKL3"/>
<feature type="compositionally biased region" description="Basic and acidic residues" evidence="1">
    <location>
        <begin position="42"/>
        <end position="62"/>
    </location>
</feature>
<evidence type="ECO:0000313" key="2">
    <source>
        <dbReference type="EMBL" id="MBW0507687.1"/>
    </source>
</evidence>
<gene>
    <name evidence="2" type="ORF">O181_047402</name>
</gene>
<organism evidence="2 3">
    <name type="scientific">Austropuccinia psidii MF-1</name>
    <dbReference type="NCBI Taxonomy" id="1389203"/>
    <lineage>
        <taxon>Eukaryota</taxon>
        <taxon>Fungi</taxon>
        <taxon>Dikarya</taxon>
        <taxon>Basidiomycota</taxon>
        <taxon>Pucciniomycotina</taxon>
        <taxon>Pucciniomycetes</taxon>
        <taxon>Pucciniales</taxon>
        <taxon>Sphaerophragmiaceae</taxon>
        <taxon>Austropuccinia</taxon>
    </lineage>
</organism>
<feature type="region of interest" description="Disordered" evidence="1">
    <location>
        <begin position="26"/>
        <end position="69"/>
    </location>
</feature>